<gene>
    <name evidence="5" type="ORF">DAPK24_015000</name>
</gene>
<evidence type="ECO:0000313" key="6">
    <source>
        <dbReference type="Proteomes" id="UP001378960"/>
    </source>
</evidence>
<feature type="compositionally biased region" description="Low complexity" evidence="4">
    <location>
        <begin position="96"/>
        <end position="109"/>
    </location>
</feature>
<dbReference type="InterPro" id="IPR036322">
    <property type="entry name" value="WD40_repeat_dom_sf"/>
</dbReference>
<protein>
    <submittedName>
        <fullName evidence="5">Cdc40 protein</fullName>
    </submittedName>
</protein>
<feature type="repeat" description="WD" evidence="3">
    <location>
        <begin position="229"/>
        <end position="270"/>
    </location>
</feature>
<dbReference type="PRINTS" id="PR00320">
    <property type="entry name" value="GPROTEINBRPT"/>
</dbReference>
<reference evidence="5 6" key="1">
    <citation type="journal article" date="2023" name="Elife">
        <title>Identification of key yeast species and microbe-microbe interactions impacting larval growth of Drosophila in the wild.</title>
        <authorList>
            <person name="Mure A."/>
            <person name="Sugiura Y."/>
            <person name="Maeda R."/>
            <person name="Honda K."/>
            <person name="Sakurai N."/>
            <person name="Takahashi Y."/>
            <person name="Watada M."/>
            <person name="Katoh T."/>
            <person name="Gotoh A."/>
            <person name="Gotoh Y."/>
            <person name="Taniguchi I."/>
            <person name="Nakamura K."/>
            <person name="Hayashi T."/>
            <person name="Katayama T."/>
            <person name="Uemura T."/>
            <person name="Hattori Y."/>
        </authorList>
    </citation>
    <scope>NUCLEOTIDE SEQUENCE [LARGE SCALE GENOMIC DNA]</scope>
    <source>
        <strain evidence="5 6">PK-24</strain>
    </source>
</reference>
<dbReference type="InterPro" id="IPR001680">
    <property type="entry name" value="WD40_rpt"/>
</dbReference>
<dbReference type="Gene3D" id="2.130.10.10">
    <property type="entry name" value="YVTN repeat-like/Quinoprotein amine dehydrogenase"/>
    <property type="match status" value="1"/>
</dbReference>
<dbReference type="GO" id="GO:0003729">
    <property type="term" value="F:mRNA binding"/>
    <property type="evidence" value="ECO:0007669"/>
    <property type="project" value="TreeGrafter"/>
</dbReference>
<proteinExistence type="predicted"/>
<accession>A0AAV5R0Y0</accession>
<feature type="repeat" description="WD" evidence="3">
    <location>
        <begin position="185"/>
        <end position="227"/>
    </location>
</feature>
<dbReference type="PROSITE" id="PS50082">
    <property type="entry name" value="WD_REPEATS_2"/>
    <property type="match status" value="3"/>
</dbReference>
<comment type="caution">
    <text evidence="5">The sequence shown here is derived from an EMBL/GenBank/DDBJ whole genome shotgun (WGS) entry which is preliminary data.</text>
</comment>
<dbReference type="InterPro" id="IPR032847">
    <property type="entry name" value="PRPF17"/>
</dbReference>
<dbReference type="CDD" id="cd00200">
    <property type="entry name" value="WD40"/>
    <property type="match status" value="1"/>
</dbReference>
<evidence type="ECO:0000256" key="3">
    <source>
        <dbReference type="PROSITE-ProRule" id="PRU00221"/>
    </source>
</evidence>
<dbReference type="SMART" id="SM00320">
    <property type="entry name" value="WD40"/>
    <property type="match status" value="6"/>
</dbReference>
<feature type="region of interest" description="Disordered" evidence="4">
    <location>
        <begin position="80"/>
        <end position="117"/>
    </location>
</feature>
<keyword evidence="2" id="KW-0677">Repeat</keyword>
<name>A0AAV5R0Y0_PICKL</name>
<dbReference type="PANTHER" id="PTHR43979">
    <property type="entry name" value="PRE-MRNA-PROCESSING FACTOR 17"/>
    <property type="match status" value="1"/>
</dbReference>
<dbReference type="PROSITE" id="PS50294">
    <property type="entry name" value="WD_REPEATS_REGION"/>
    <property type="match status" value="2"/>
</dbReference>
<evidence type="ECO:0000256" key="4">
    <source>
        <dbReference type="SAM" id="MobiDB-lite"/>
    </source>
</evidence>
<dbReference type="GO" id="GO:0071013">
    <property type="term" value="C:catalytic step 2 spliceosome"/>
    <property type="evidence" value="ECO:0007669"/>
    <property type="project" value="InterPro"/>
</dbReference>
<evidence type="ECO:0000256" key="1">
    <source>
        <dbReference type="ARBA" id="ARBA00022574"/>
    </source>
</evidence>
<dbReference type="AlphaFoldDB" id="A0AAV5R0Y0"/>
<dbReference type="Proteomes" id="UP001378960">
    <property type="component" value="Unassembled WGS sequence"/>
</dbReference>
<dbReference type="GO" id="GO:0000398">
    <property type="term" value="P:mRNA splicing, via spliceosome"/>
    <property type="evidence" value="ECO:0007669"/>
    <property type="project" value="InterPro"/>
</dbReference>
<dbReference type="EMBL" id="BTGB01000001">
    <property type="protein sequence ID" value="GMM44925.1"/>
    <property type="molecule type" value="Genomic_DNA"/>
</dbReference>
<sequence>MSLITGYSSESDEEKSLVISEKNKTDLNPITLPNLSSSYISSTKSNAAKIEKQIIDPLQFQRNKRSYELQNVSKIAEKSGKKIKTNRGNPEDIDGYKGSWASSDSSSNEIEGEGESTNDIISSKDATLTTKKINKTEFKETSRFHGKNESKFDLFELPNDYAVRFATTIVGQKEYFIPKKQKSVFKGHNSSISSVEFIPKTGHYLLSSGTDGMVKLWSVSKPKKLIRDYHNSNRALKYSKFSSDGSEFITCSFDKKVRIWDTESGKVKYKHDLKSNPNMCIFLPNNDNEFLVALDNNKIEHIDQRSGEIIQTYEHFENSVRWIDFINDGKQFITTSDDRSIKIWDTRINMPIKYIQDDKQKAIPIVKVHPNGQYFVGQSMDNQILTYSTKQSEKFKKNPRKVFTGHNCAAYAIQMGFTPDGKTLFSGDSTGKCFFWDWKTTKVKSQLKISNSVITCIDVHPLESSLYAMAGYDGNIYMYN</sequence>
<dbReference type="PANTHER" id="PTHR43979:SF1">
    <property type="entry name" value="PRE-MRNA-PROCESSING FACTOR 17"/>
    <property type="match status" value="1"/>
</dbReference>
<keyword evidence="1 3" id="KW-0853">WD repeat</keyword>
<evidence type="ECO:0000256" key="2">
    <source>
        <dbReference type="ARBA" id="ARBA00022737"/>
    </source>
</evidence>
<dbReference type="Pfam" id="PF00400">
    <property type="entry name" value="WD40"/>
    <property type="match status" value="4"/>
</dbReference>
<dbReference type="InterPro" id="IPR015943">
    <property type="entry name" value="WD40/YVTN_repeat-like_dom_sf"/>
</dbReference>
<dbReference type="InterPro" id="IPR020472">
    <property type="entry name" value="WD40_PAC1"/>
</dbReference>
<organism evidence="5 6">
    <name type="scientific">Pichia kluyveri</name>
    <name type="common">Yeast</name>
    <dbReference type="NCBI Taxonomy" id="36015"/>
    <lineage>
        <taxon>Eukaryota</taxon>
        <taxon>Fungi</taxon>
        <taxon>Dikarya</taxon>
        <taxon>Ascomycota</taxon>
        <taxon>Saccharomycotina</taxon>
        <taxon>Pichiomycetes</taxon>
        <taxon>Pichiales</taxon>
        <taxon>Pichiaceae</taxon>
        <taxon>Pichia</taxon>
    </lineage>
</organism>
<feature type="repeat" description="WD" evidence="3">
    <location>
        <begin position="313"/>
        <end position="347"/>
    </location>
</feature>
<dbReference type="SUPFAM" id="SSF50978">
    <property type="entry name" value="WD40 repeat-like"/>
    <property type="match status" value="1"/>
</dbReference>
<evidence type="ECO:0000313" key="5">
    <source>
        <dbReference type="EMBL" id="GMM44925.1"/>
    </source>
</evidence>
<keyword evidence="6" id="KW-1185">Reference proteome</keyword>